<dbReference type="Gene3D" id="3.40.50.150">
    <property type="entry name" value="Vaccinia Virus protein VP39"/>
    <property type="match status" value="1"/>
</dbReference>
<dbReference type="AlphaFoldDB" id="A0AAE0N597"/>
<evidence type="ECO:0000256" key="4">
    <source>
        <dbReference type="ARBA" id="ARBA00023453"/>
    </source>
</evidence>
<dbReference type="PANTHER" id="PTHR10509">
    <property type="entry name" value="O-METHYLTRANSFERASE-RELATED"/>
    <property type="match status" value="1"/>
</dbReference>
<protein>
    <submittedName>
        <fullName evidence="5">S-adenosyl-L-methionine-dependent methyltransferase</fullName>
    </submittedName>
</protein>
<evidence type="ECO:0000256" key="1">
    <source>
        <dbReference type="ARBA" id="ARBA00022603"/>
    </source>
</evidence>
<sequence>MSKGGYFFQNIGNEVKDPRWTTVDTYLLSHSNPPSQPNTGALQHTLTASASAGLPDLAVSPHQAKFMALVCRMMNVSHALEVGTLGGYGAIWLASCNPQLQVTTVEHDAYYASVARSNLEHAGLSSQIDGHHGEVLGGTRPRFGFVFIDADKENSWNYFDLAAGMTKPRAAICVDNVVRDGRVIDATNSHPHIQGGRLVIENAGKDPRVDSAVIQTVGEKGYDGFLWSVLK</sequence>
<comment type="caution">
    <text evidence="5">The sequence shown here is derived from an EMBL/GenBank/DDBJ whole genome shotgun (WGS) entry which is preliminary data.</text>
</comment>
<proteinExistence type="inferred from homology"/>
<keyword evidence="3" id="KW-0949">S-adenosyl-L-methionine</keyword>
<dbReference type="InterPro" id="IPR050362">
    <property type="entry name" value="Cation-dep_OMT"/>
</dbReference>
<accession>A0AAE0N597</accession>
<reference evidence="5" key="2">
    <citation type="submission" date="2023-06" db="EMBL/GenBank/DDBJ databases">
        <authorList>
            <consortium name="Lawrence Berkeley National Laboratory"/>
            <person name="Haridas S."/>
            <person name="Hensen N."/>
            <person name="Bonometti L."/>
            <person name="Westerberg I."/>
            <person name="Brannstrom I.O."/>
            <person name="Guillou S."/>
            <person name="Cros-Aarteil S."/>
            <person name="Calhoun S."/>
            <person name="Kuo A."/>
            <person name="Mondo S."/>
            <person name="Pangilinan J."/>
            <person name="Riley R."/>
            <person name="LaButti K."/>
            <person name="Andreopoulos B."/>
            <person name="Lipzen A."/>
            <person name="Chen C."/>
            <person name="Yanf M."/>
            <person name="Daum C."/>
            <person name="Ng V."/>
            <person name="Clum A."/>
            <person name="Steindorff A."/>
            <person name="Ohm R."/>
            <person name="Martin F."/>
            <person name="Silar P."/>
            <person name="Natvig D."/>
            <person name="Lalanne C."/>
            <person name="Gautier V."/>
            <person name="Ament-velasquez S.L."/>
            <person name="Kruys A."/>
            <person name="Hutchinson M.I."/>
            <person name="Powell A.J."/>
            <person name="Barry K."/>
            <person name="Miller A.N."/>
            <person name="Grigoriev I.V."/>
            <person name="Debuchy R."/>
            <person name="Gladieux P."/>
            <person name="Thoren M.H."/>
            <person name="Johannesson H."/>
        </authorList>
    </citation>
    <scope>NUCLEOTIDE SEQUENCE</scope>
    <source>
        <strain evidence="5">CBS 232.78</strain>
    </source>
</reference>
<evidence type="ECO:0000313" key="6">
    <source>
        <dbReference type="Proteomes" id="UP001285441"/>
    </source>
</evidence>
<keyword evidence="6" id="KW-1185">Reference proteome</keyword>
<dbReference type="SUPFAM" id="SSF53335">
    <property type="entry name" value="S-adenosyl-L-methionine-dependent methyltransferases"/>
    <property type="match status" value="1"/>
</dbReference>
<evidence type="ECO:0000313" key="5">
    <source>
        <dbReference type="EMBL" id="KAK3370708.1"/>
    </source>
</evidence>
<dbReference type="InterPro" id="IPR002935">
    <property type="entry name" value="SAM_O-MeTrfase"/>
</dbReference>
<organism evidence="5 6">
    <name type="scientific">Podospora didyma</name>
    <dbReference type="NCBI Taxonomy" id="330526"/>
    <lineage>
        <taxon>Eukaryota</taxon>
        <taxon>Fungi</taxon>
        <taxon>Dikarya</taxon>
        <taxon>Ascomycota</taxon>
        <taxon>Pezizomycotina</taxon>
        <taxon>Sordariomycetes</taxon>
        <taxon>Sordariomycetidae</taxon>
        <taxon>Sordariales</taxon>
        <taxon>Podosporaceae</taxon>
        <taxon>Podospora</taxon>
    </lineage>
</organism>
<dbReference type="GO" id="GO:0008171">
    <property type="term" value="F:O-methyltransferase activity"/>
    <property type="evidence" value="ECO:0007669"/>
    <property type="project" value="InterPro"/>
</dbReference>
<dbReference type="GO" id="GO:0032259">
    <property type="term" value="P:methylation"/>
    <property type="evidence" value="ECO:0007669"/>
    <property type="project" value="UniProtKB-KW"/>
</dbReference>
<dbReference type="Proteomes" id="UP001285441">
    <property type="component" value="Unassembled WGS sequence"/>
</dbReference>
<comment type="similarity">
    <text evidence="4">Belongs to the class I-like SAM-binding methyltransferase superfamily. Cation-dependent O-methyltransferase family.</text>
</comment>
<dbReference type="PROSITE" id="PS51682">
    <property type="entry name" value="SAM_OMT_I"/>
    <property type="match status" value="1"/>
</dbReference>
<gene>
    <name evidence="5" type="ORF">B0H63DRAFT_552885</name>
</gene>
<dbReference type="InterPro" id="IPR029063">
    <property type="entry name" value="SAM-dependent_MTases_sf"/>
</dbReference>
<evidence type="ECO:0000256" key="2">
    <source>
        <dbReference type="ARBA" id="ARBA00022679"/>
    </source>
</evidence>
<keyword evidence="2" id="KW-0808">Transferase</keyword>
<dbReference type="Pfam" id="PF01596">
    <property type="entry name" value="Methyltransf_3"/>
    <property type="match status" value="1"/>
</dbReference>
<reference evidence="5" key="1">
    <citation type="journal article" date="2023" name="Mol. Phylogenet. Evol.">
        <title>Genome-scale phylogeny and comparative genomics of the fungal order Sordariales.</title>
        <authorList>
            <person name="Hensen N."/>
            <person name="Bonometti L."/>
            <person name="Westerberg I."/>
            <person name="Brannstrom I.O."/>
            <person name="Guillou S."/>
            <person name="Cros-Aarteil S."/>
            <person name="Calhoun S."/>
            <person name="Haridas S."/>
            <person name="Kuo A."/>
            <person name="Mondo S."/>
            <person name="Pangilinan J."/>
            <person name="Riley R."/>
            <person name="LaButti K."/>
            <person name="Andreopoulos B."/>
            <person name="Lipzen A."/>
            <person name="Chen C."/>
            <person name="Yan M."/>
            <person name="Daum C."/>
            <person name="Ng V."/>
            <person name="Clum A."/>
            <person name="Steindorff A."/>
            <person name="Ohm R.A."/>
            <person name="Martin F."/>
            <person name="Silar P."/>
            <person name="Natvig D.O."/>
            <person name="Lalanne C."/>
            <person name="Gautier V."/>
            <person name="Ament-Velasquez S.L."/>
            <person name="Kruys A."/>
            <person name="Hutchinson M.I."/>
            <person name="Powell A.J."/>
            <person name="Barry K."/>
            <person name="Miller A.N."/>
            <person name="Grigoriev I.V."/>
            <person name="Debuchy R."/>
            <person name="Gladieux P."/>
            <person name="Hiltunen Thoren M."/>
            <person name="Johannesson H."/>
        </authorList>
    </citation>
    <scope>NUCLEOTIDE SEQUENCE</scope>
    <source>
        <strain evidence="5">CBS 232.78</strain>
    </source>
</reference>
<name>A0AAE0N597_9PEZI</name>
<dbReference type="GO" id="GO:0008757">
    <property type="term" value="F:S-adenosylmethionine-dependent methyltransferase activity"/>
    <property type="evidence" value="ECO:0007669"/>
    <property type="project" value="TreeGrafter"/>
</dbReference>
<dbReference type="PANTHER" id="PTHR10509:SF14">
    <property type="entry name" value="CAFFEOYL-COA O-METHYLTRANSFERASE 3-RELATED"/>
    <property type="match status" value="1"/>
</dbReference>
<dbReference type="EMBL" id="JAULSW010000009">
    <property type="protein sequence ID" value="KAK3370708.1"/>
    <property type="molecule type" value="Genomic_DNA"/>
</dbReference>
<keyword evidence="1 5" id="KW-0489">Methyltransferase</keyword>
<evidence type="ECO:0000256" key="3">
    <source>
        <dbReference type="ARBA" id="ARBA00022691"/>
    </source>
</evidence>